<dbReference type="GO" id="GO:0016491">
    <property type="term" value="F:oxidoreductase activity"/>
    <property type="evidence" value="ECO:0007669"/>
    <property type="project" value="UniProtKB-KW"/>
</dbReference>
<gene>
    <name evidence="4" type="ORF">SAMN05216252_105253</name>
</gene>
<protein>
    <submittedName>
        <fullName evidence="4">Aldo/keto reductase family protein</fullName>
    </submittedName>
</protein>
<dbReference type="PANTHER" id="PTHR43364">
    <property type="entry name" value="NADH-SPECIFIC METHYLGLYOXAL REDUCTASE-RELATED"/>
    <property type="match status" value="1"/>
</dbReference>
<dbReference type="RefSeq" id="WP_179279759.1">
    <property type="nucleotide sequence ID" value="NZ_FZOF01000005.1"/>
</dbReference>
<feature type="domain" description="NADP-dependent oxidoreductase" evidence="3">
    <location>
        <begin position="28"/>
        <end position="98"/>
    </location>
</feature>
<evidence type="ECO:0000256" key="1">
    <source>
        <dbReference type="ARBA" id="ARBA00023002"/>
    </source>
</evidence>
<keyword evidence="1" id="KW-0560">Oxidoreductase</keyword>
<evidence type="ECO:0000313" key="4">
    <source>
        <dbReference type="EMBL" id="SNS38062.1"/>
    </source>
</evidence>
<reference evidence="4 5" key="1">
    <citation type="submission" date="2017-06" db="EMBL/GenBank/DDBJ databases">
        <authorList>
            <person name="Kim H.J."/>
            <person name="Triplett B.A."/>
        </authorList>
    </citation>
    <scope>NUCLEOTIDE SEQUENCE [LARGE SCALE GENOMIC DNA]</scope>
    <source>
        <strain evidence="4 5">CGMCC 4.1858</strain>
    </source>
</reference>
<dbReference type="SUPFAM" id="SSF51430">
    <property type="entry name" value="NAD(P)-linked oxidoreductase"/>
    <property type="match status" value="1"/>
</dbReference>
<sequence>MPYHCDSARSRATASSRAGSPIATVDEARGYDVVERLDEIAARHAATVAQVALAWVMRQPGVSSVLVGATRMDQLRNNLAAAELTLTEDDLAALDEVSRLAPEYIERVQSGPGVQRDPIG</sequence>
<dbReference type="InterPro" id="IPR023210">
    <property type="entry name" value="NADP_OxRdtase_dom"/>
</dbReference>
<evidence type="ECO:0000259" key="3">
    <source>
        <dbReference type="Pfam" id="PF00248"/>
    </source>
</evidence>
<evidence type="ECO:0000313" key="5">
    <source>
        <dbReference type="Proteomes" id="UP000198280"/>
    </source>
</evidence>
<dbReference type="Gene3D" id="3.20.20.100">
    <property type="entry name" value="NADP-dependent oxidoreductase domain"/>
    <property type="match status" value="1"/>
</dbReference>
<dbReference type="Proteomes" id="UP000198280">
    <property type="component" value="Unassembled WGS sequence"/>
</dbReference>
<dbReference type="AlphaFoldDB" id="A0A239E265"/>
<name>A0A239E265_9ACTN</name>
<dbReference type="InterPro" id="IPR050523">
    <property type="entry name" value="AKR_Detox_Biosynth"/>
</dbReference>
<feature type="region of interest" description="Disordered" evidence="2">
    <location>
        <begin position="1"/>
        <end position="21"/>
    </location>
</feature>
<proteinExistence type="predicted"/>
<dbReference type="InterPro" id="IPR036812">
    <property type="entry name" value="NAD(P)_OxRdtase_dom_sf"/>
</dbReference>
<dbReference type="EMBL" id="FZOF01000005">
    <property type="protein sequence ID" value="SNS38062.1"/>
    <property type="molecule type" value="Genomic_DNA"/>
</dbReference>
<organism evidence="4 5">
    <name type="scientific">Actinacidiphila glaucinigra</name>
    <dbReference type="NCBI Taxonomy" id="235986"/>
    <lineage>
        <taxon>Bacteria</taxon>
        <taxon>Bacillati</taxon>
        <taxon>Actinomycetota</taxon>
        <taxon>Actinomycetes</taxon>
        <taxon>Kitasatosporales</taxon>
        <taxon>Streptomycetaceae</taxon>
        <taxon>Actinacidiphila</taxon>
    </lineage>
</organism>
<dbReference type="Pfam" id="PF00248">
    <property type="entry name" value="Aldo_ket_red"/>
    <property type="match status" value="1"/>
</dbReference>
<dbReference type="GO" id="GO:0005829">
    <property type="term" value="C:cytosol"/>
    <property type="evidence" value="ECO:0007669"/>
    <property type="project" value="TreeGrafter"/>
</dbReference>
<accession>A0A239E265</accession>
<evidence type="ECO:0000256" key="2">
    <source>
        <dbReference type="SAM" id="MobiDB-lite"/>
    </source>
</evidence>
<keyword evidence="5" id="KW-1185">Reference proteome</keyword>
<dbReference type="PANTHER" id="PTHR43364:SF4">
    <property type="entry name" value="NAD(P)-LINKED OXIDOREDUCTASE SUPERFAMILY PROTEIN"/>
    <property type="match status" value="1"/>
</dbReference>